<dbReference type="GO" id="GO:0008061">
    <property type="term" value="F:chitin binding"/>
    <property type="evidence" value="ECO:0007669"/>
    <property type="project" value="UniProtKB-KW"/>
</dbReference>
<dbReference type="AlphaFoldDB" id="A0A1V9X0C1"/>
<dbReference type="InterPro" id="IPR002557">
    <property type="entry name" value="Chitin-bd_dom"/>
</dbReference>
<feature type="domain" description="Chitin-binding type-2" evidence="7">
    <location>
        <begin position="96"/>
        <end position="152"/>
    </location>
</feature>
<dbReference type="InterPro" id="IPR036508">
    <property type="entry name" value="Chitin-bd_dom_sf"/>
</dbReference>
<dbReference type="OrthoDB" id="6059830at2759"/>
<dbReference type="SMART" id="SM00494">
    <property type="entry name" value="ChtBD2"/>
    <property type="match status" value="3"/>
</dbReference>
<organism evidence="8 9">
    <name type="scientific">Tropilaelaps mercedesae</name>
    <dbReference type="NCBI Taxonomy" id="418985"/>
    <lineage>
        <taxon>Eukaryota</taxon>
        <taxon>Metazoa</taxon>
        <taxon>Ecdysozoa</taxon>
        <taxon>Arthropoda</taxon>
        <taxon>Chelicerata</taxon>
        <taxon>Arachnida</taxon>
        <taxon>Acari</taxon>
        <taxon>Parasitiformes</taxon>
        <taxon>Mesostigmata</taxon>
        <taxon>Gamasina</taxon>
        <taxon>Dermanyssoidea</taxon>
        <taxon>Laelapidae</taxon>
        <taxon>Tropilaelaps</taxon>
    </lineage>
</organism>
<protein>
    <submittedName>
        <fullName evidence="8">Peritrophin-44-like</fullName>
    </submittedName>
</protein>
<dbReference type="PANTHER" id="PTHR23301">
    <property type="entry name" value="CHITIN BINDING PERITROPHIN-A"/>
    <property type="match status" value="1"/>
</dbReference>
<evidence type="ECO:0000256" key="4">
    <source>
        <dbReference type="ARBA" id="ARBA00023157"/>
    </source>
</evidence>
<keyword evidence="2" id="KW-0732">Signal</keyword>
<keyword evidence="4" id="KW-1015">Disulfide bond</keyword>
<keyword evidence="9" id="KW-1185">Reference proteome</keyword>
<name>A0A1V9X0C1_9ACAR</name>
<sequence length="331" mass="37156">MKPRSIWWESLPWTSVSGQRSADNKNCKKPDGLFPHEQYCDYYYDCQDGEAILQACPNGLAFAGKKKGLLENCDYPHKVGCPDEDNRVMGQSPESSENCHWRYGIFAHATSCTRYWQCWNGTATNQQCPFSLLYNDAAHACDWPDNVPDCQKHPICKDTANGPIPIEKSCARYWLCVGGYPRLQRCSAGLAFNPDTLKCELDHTVPGCEPPPIDDTEEEERQSPKQNSRAQSPPPRSQAPPARSQPAPQARPAPRPVQQTVAIQRPLPSPPQALAPLPPSQPAFRPAPQQFRPQATPNQQTEAPEYEYDDDDTTDPPTTQRPRRRAQQFGK</sequence>
<dbReference type="SUPFAM" id="SSF57625">
    <property type="entry name" value="Invertebrate chitin-binding proteins"/>
    <property type="match status" value="3"/>
</dbReference>
<feature type="region of interest" description="Disordered" evidence="6">
    <location>
        <begin position="205"/>
        <end position="331"/>
    </location>
</feature>
<evidence type="ECO:0000256" key="3">
    <source>
        <dbReference type="ARBA" id="ARBA00022737"/>
    </source>
</evidence>
<feature type="compositionally biased region" description="Low complexity" evidence="6">
    <location>
        <begin position="239"/>
        <end position="248"/>
    </location>
</feature>
<feature type="domain" description="Chitin-binding type-2" evidence="7">
    <location>
        <begin position="153"/>
        <end position="210"/>
    </location>
</feature>
<gene>
    <name evidence="8" type="ORF">BIW11_13784</name>
</gene>
<evidence type="ECO:0000256" key="1">
    <source>
        <dbReference type="ARBA" id="ARBA00022669"/>
    </source>
</evidence>
<dbReference type="Proteomes" id="UP000192247">
    <property type="component" value="Unassembled WGS sequence"/>
</dbReference>
<keyword evidence="5" id="KW-0325">Glycoprotein</keyword>
<evidence type="ECO:0000256" key="6">
    <source>
        <dbReference type="SAM" id="MobiDB-lite"/>
    </source>
</evidence>
<dbReference type="InParanoid" id="A0A1V9X0C1"/>
<dbReference type="STRING" id="418985.A0A1V9X0C1"/>
<feature type="compositionally biased region" description="Pro residues" evidence="6">
    <location>
        <begin position="267"/>
        <end position="281"/>
    </location>
</feature>
<accession>A0A1V9X0C1</accession>
<dbReference type="Gene3D" id="2.170.140.10">
    <property type="entry name" value="Chitin binding domain"/>
    <property type="match status" value="3"/>
</dbReference>
<comment type="caution">
    <text evidence="8">The sequence shown here is derived from an EMBL/GenBank/DDBJ whole genome shotgun (WGS) entry which is preliminary data.</text>
</comment>
<evidence type="ECO:0000256" key="5">
    <source>
        <dbReference type="ARBA" id="ARBA00023180"/>
    </source>
</evidence>
<proteinExistence type="predicted"/>
<feature type="compositionally biased region" description="Acidic residues" evidence="6">
    <location>
        <begin position="304"/>
        <end position="314"/>
    </location>
</feature>
<evidence type="ECO:0000313" key="9">
    <source>
        <dbReference type="Proteomes" id="UP000192247"/>
    </source>
</evidence>
<dbReference type="GO" id="GO:0005576">
    <property type="term" value="C:extracellular region"/>
    <property type="evidence" value="ECO:0007669"/>
    <property type="project" value="InterPro"/>
</dbReference>
<dbReference type="InterPro" id="IPR051940">
    <property type="entry name" value="Chitin_bind-dev_reg"/>
</dbReference>
<evidence type="ECO:0000313" key="8">
    <source>
        <dbReference type="EMBL" id="OQR67010.1"/>
    </source>
</evidence>
<dbReference type="EMBL" id="MNPL01030285">
    <property type="protein sequence ID" value="OQR67010.1"/>
    <property type="molecule type" value="Genomic_DNA"/>
</dbReference>
<keyword evidence="1" id="KW-0147">Chitin-binding</keyword>
<reference evidence="8 9" key="1">
    <citation type="journal article" date="2017" name="Gigascience">
        <title>Draft genome of the honey bee ectoparasitic mite, Tropilaelaps mercedesae, is shaped by the parasitic life history.</title>
        <authorList>
            <person name="Dong X."/>
            <person name="Armstrong S.D."/>
            <person name="Xia D."/>
            <person name="Makepeace B.L."/>
            <person name="Darby A.C."/>
            <person name="Kadowaki T."/>
        </authorList>
    </citation>
    <scope>NUCLEOTIDE SEQUENCE [LARGE SCALE GENOMIC DNA]</scope>
    <source>
        <strain evidence="8">Wuxi-XJTLU</strain>
    </source>
</reference>
<evidence type="ECO:0000259" key="7">
    <source>
        <dbReference type="PROSITE" id="PS50940"/>
    </source>
</evidence>
<dbReference type="PROSITE" id="PS50940">
    <property type="entry name" value="CHIT_BIND_II"/>
    <property type="match status" value="3"/>
</dbReference>
<feature type="domain" description="Chitin-binding type-2" evidence="7">
    <location>
        <begin position="24"/>
        <end position="83"/>
    </location>
</feature>
<feature type="compositionally biased region" description="Basic residues" evidence="6">
    <location>
        <begin position="321"/>
        <end position="331"/>
    </location>
</feature>
<feature type="compositionally biased region" description="Polar residues" evidence="6">
    <location>
        <begin position="291"/>
        <end position="300"/>
    </location>
</feature>
<dbReference type="PANTHER" id="PTHR23301:SF108">
    <property type="entry name" value="OBSTRACTOR D"/>
    <property type="match status" value="1"/>
</dbReference>
<dbReference type="Pfam" id="PF01607">
    <property type="entry name" value="CBM_14"/>
    <property type="match status" value="3"/>
</dbReference>
<evidence type="ECO:0000256" key="2">
    <source>
        <dbReference type="ARBA" id="ARBA00022729"/>
    </source>
</evidence>
<keyword evidence="3" id="KW-0677">Repeat</keyword>